<name>A0A218XUC3_PUNGR</name>
<evidence type="ECO:0000313" key="3">
    <source>
        <dbReference type="Proteomes" id="UP000197138"/>
    </source>
</evidence>
<evidence type="ECO:0000256" key="1">
    <source>
        <dbReference type="SAM" id="MobiDB-lite"/>
    </source>
</evidence>
<gene>
    <name evidence="2" type="ORF">CDL15_Pgr002310</name>
</gene>
<accession>A0A218XUC3</accession>
<dbReference type="EMBL" id="MTKT01000790">
    <property type="protein sequence ID" value="OWM88543.1"/>
    <property type="molecule type" value="Genomic_DNA"/>
</dbReference>
<comment type="caution">
    <text evidence="2">The sequence shown here is derived from an EMBL/GenBank/DDBJ whole genome shotgun (WGS) entry which is preliminary data.</text>
</comment>
<feature type="compositionally biased region" description="Basic residues" evidence="1">
    <location>
        <begin position="1"/>
        <end position="12"/>
    </location>
</feature>
<reference evidence="3" key="1">
    <citation type="journal article" date="2017" name="Plant J.">
        <title>The pomegranate (Punica granatum L.) genome and the genomics of punicalagin biosynthesis.</title>
        <authorList>
            <person name="Qin G."/>
            <person name="Xu C."/>
            <person name="Ming R."/>
            <person name="Tang H."/>
            <person name="Guyot R."/>
            <person name="Kramer E.M."/>
            <person name="Hu Y."/>
            <person name="Yi X."/>
            <person name="Qi Y."/>
            <person name="Xu X."/>
            <person name="Gao Z."/>
            <person name="Pan H."/>
            <person name="Jian J."/>
            <person name="Tian Y."/>
            <person name="Yue Z."/>
            <person name="Xu Y."/>
        </authorList>
    </citation>
    <scope>NUCLEOTIDE SEQUENCE [LARGE SCALE GENOMIC DNA]</scope>
    <source>
        <strain evidence="3">cv. Dabenzi</strain>
    </source>
</reference>
<sequence>MHKHGRLQHQQHARSWSWREREKRSWLPCCAMQSAPRSSLRVEKLVVMPMVMLSWSVVGESLREGEITREKVEQVAEEGGVRKRGKGGVHSTLLCQSRKSRKSRKYRIVTSSTSEIF</sequence>
<organism evidence="2 3">
    <name type="scientific">Punica granatum</name>
    <name type="common">Pomegranate</name>
    <dbReference type="NCBI Taxonomy" id="22663"/>
    <lineage>
        <taxon>Eukaryota</taxon>
        <taxon>Viridiplantae</taxon>
        <taxon>Streptophyta</taxon>
        <taxon>Embryophyta</taxon>
        <taxon>Tracheophyta</taxon>
        <taxon>Spermatophyta</taxon>
        <taxon>Magnoliopsida</taxon>
        <taxon>eudicotyledons</taxon>
        <taxon>Gunneridae</taxon>
        <taxon>Pentapetalae</taxon>
        <taxon>rosids</taxon>
        <taxon>malvids</taxon>
        <taxon>Myrtales</taxon>
        <taxon>Lythraceae</taxon>
        <taxon>Punica</taxon>
    </lineage>
</organism>
<dbReference type="AlphaFoldDB" id="A0A218XUC3"/>
<proteinExistence type="predicted"/>
<evidence type="ECO:0000313" key="2">
    <source>
        <dbReference type="EMBL" id="OWM88543.1"/>
    </source>
</evidence>
<protein>
    <submittedName>
        <fullName evidence="2">Uncharacterized protein</fullName>
    </submittedName>
</protein>
<dbReference type="Proteomes" id="UP000197138">
    <property type="component" value="Unassembled WGS sequence"/>
</dbReference>
<feature type="region of interest" description="Disordered" evidence="1">
    <location>
        <begin position="1"/>
        <end position="22"/>
    </location>
</feature>